<sequence length="229" mass="24999">MARATYEILWHTRLVPKRSNLTPQLTDRPHSSPSPPFSLSSFPVFPAAESPQPSAHSLTDSPSSLSISPPAQLRRAPTAETTETGFPSASGRPQLASISPFPQLTPGQLTQATRSSFCTAATTAPACHFQNSVQTSFTARVRDIPSQIQTAHLVLPIVPRRTSFPYRLKTSLLITACCISHSDLQWQFSYIVVLRNLPFSTGILPCLDDCIHHPDLFSTSCSQTSKNKS</sequence>
<dbReference type="AlphaFoldDB" id="A0A2I0JCD4"/>
<evidence type="ECO:0000313" key="2">
    <source>
        <dbReference type="EMBL" id="PKI53590.1"/>
    </source>
</evidence>
<feature type="compositionally biased region" description="Low complexity" evidence="1">
    <location>
        <begin position="37"/>
        <end position="46"/>
    </location>
</feature>
<organism evidence="2 3">
    <name type="scientific">Punica granatum</name>
    <name type="common">Pomegranate</name>
    <dbReference type="NCBI Taxonomy" id="22663"/>
    <lineage>
        <taxon>Eukaryota</taxon>
        <taxon>Viridiplantae</taxon>
        <taxon>Streptophyta</taxon>
        <taxon>Embryophyta</taxon>
        <taxon>Tracheophyta</taxon>
        <taxon>Spermatophyta</taxon>
        <taxon>Magnoliopsida</taxon>
        <taxon>eudicotyledons</taxon>
        <taxon>Gunneridae</taxon>
        <taxon>Pentapetalae</taxon>
        <taxon>rosids</taxon>
        <taxon>malvids</taxon>
        <taxon>Myrtales</taxon>
        <taxon>Lythraceae</taxon>
        <taxon>Punica</taxon>
    </lineage>
</organism>
<evidence type="ECO:0000313" key="3">
    <source>
        <dbReference type="Proteomes" id="UP000233551"/>
    </source>
</evidence>
<protein>
    <submittedName>
        <fullName evidence="2">Uncharacterized protein</fullName>
    </submittedName>
</protein>
<proteinExistence type="predicted"/>
<accession>A0A2I0JCD4</accession>
<evidence type="ECO:0000256" key="1">
    <source>
        <dbReference type="SAM" id="MobiDB-lite"/>
    </source>
</evidence>
<gene>
    <name evidence="2" type="ORF">CRG98_026040</name>
</gene>
<comment type="caution">
    <text evidence="2">The sequence shown here is derived from an EMBL/GenBank/DDBJ whole genome shotgun (WGS) entry which is preliminary data.</text>
</comment>
<keyword evidence="3" id="KW-1185">Reference proteome</keyword>
<feature type="compositionally biased region" description="Low complexity" evidence="1">
    <location>
        <begin position="53"/>
        <end position="70"/>
    </location>
</feature>
<name>A0A2I0JCD4_PUNGR</name>
<feature type="region of interest" description="Disordered" evidence="1">
    <location>
        <begin position="20"/>
        <end position="103"/>
    </location>
</feature>
<dbReference type="EMBL" id="PGOL01001850">
    <property type="protein sequence ID" value="PKI53590.1"/>
    <property type="molecule type" value="Genomic_DNA"/>
</dbReference>
<reference evidence="2 3" key="1">
    <citation type="submission" date="2017-11" db="EMBL/GenBank/DDBJ databases">
        <title>De-novo sequencing of pomegranate (Punica granatum L.) genome.</title>
        <authorList>
            <person name="Akparov Z."/>
            <person name="Amiraslanov A."/>
            <person name="Hajiyeva S."/>
            <person name="Abbasov M."/>
            <person name="Kaur K."/>
            <person name="Hamwieh A."/>
            <person name="Solovyev V."/>
            <person name="Salamov A."/>
            <person name="Braich B."/>
            <person name="Kosarev P."/>
            <person name="Mahmoud A."/>
            <person name="Hajiyev E."/>
            <person name="Babayeva S."/>
            <person name="Izzatullayeva V."/>
            <person name="Mammadov A."/>
            <person name="Mammadov A."/>
            <person name="Sharifova S."/>
            <person name="Ojaghi J."/>
            <person name="Eynullazada K."/>
            <person name="Bayramov B."/>
            <person name="Abdulazimova A."/>
            <person name="Shahmuradov I."/>
        </authorList>
    </citation>
    <scope>NUCLEOTIDE SEQUENCE [LARGE SCALE GENOMIC DNA]</scope>
    <source>
        <strain evidence="3">cv. AG2017</strain>
        <tissue evidence="2">Leaf</tissue>
    </source>
</reference>
<dbReference type="Proteomes" id="UP000233551">
    <property type="component" value="Unassembled WGS sequence"/>
</dbReference>